<dbReference type="Proteomes" id="UP000245956">
    <property type="component" value="Unassembled WGS sequence"/>
</dbReference>
<protein>
    <submittedName>
        <fullName evidence="2">Uncharacterized protein</fullName>
    </submittedName>
</protein>
<proteinExistence type="predicted"/>
<dbReference type="GO" id="GO:0005737">
    <property type="term" value="C:cytoplasm"/>
    <property type="evidence" value="ECO:0007669"/>
    <property type="project" value="InterPro"/>
</dbReference>
<gene>
    <name evidence="2" type="ORF">PCL_04889</name>
</gene>
<feature type="region of interest" description="Disordered" evidence="1">
    <location>
        <begin position="76"/>
        <end position="104"/>
    </location>
</feature>
<evidence type="ECO:0000313" key="3">
    <source>
        <dbReference type="Proteomes" id="UP000245956"/>
    </source>
</evidence>
<dbReference type="GO" id="GO:0005634">
    <property type="term" value="C:nucleus"/>
    <property type="evidence" value="ECO:0007669"/>
    <property type="project" value="InterPro"/>
</dbReference>
<evidence type="ECO:0000256" key="1">
    <source>
        <dbReference type="SAM" id="MobiDB-lite"/>
    </source>
</evidence>
<dbReference type="GO" id="GO:0006355">
    <property type="term" value="P:regulation of DNA-templated transcription"/>
    <property type="evidence" value="ECO:0007669"/>
    <property type="project" value="InterPro"/>
</dbReference>
<comment type="caution">
    <text evidence="2">The sequence shown here is derived from an EMBL/GenBank/DDBJ whole genome shotgun (WGS) entry which is preliminary data.</text>
</comment>
<dbReference type="GO" id="GO:0007623">
    <property type="term" value="P:circadian rhythm"/>
    <property type="evidence" value="ECO:0007669"/>
    <property type="project" value="InterPro"/>
</dbReference>
<sequence length="262" mass="28171">MNHGREYPDQFGEHYLRGIPAGLYPRNPVMTDKEKGELVVRRLENLFTGQVGGSIGGSLPRLPGELPRPRIATYGAFGSDVDKGKPGRLAPAYQSTSTKSVEPSREKTVLNFCEQSCLGQEDSRSTVSGPGAGPYDVPALLVGNCGPGDNGAPSYNSSAKDAPHALEERPARVTDLDPDRLQNLSENLGHIRLFGLVSLQPFCGKNPSATDVDAEAKTWIYLNLLCNMAQLHLISVTTAFVRAAVARISTNLQISPDGSKVR</sequence>
<dbReference type="AlphaFoldDB" id="A0A2U3DNR2"/>
<dbReference type="EMBL" id="LCWV01000240">
    <property type="protein sequence ID" value="PWI63894.1"/>
    <property type="molecule type" value="Genomic_DNA"/>
</dbReference>
<evidence type="ECO:0000313" key="2">
    <source>
        <dbReference type="EMBL" id="PWI63894.1"/>
    </source>
</evidence>
<accession>A0A2U3DNR2</accession>
<feature type="non-terminal residue" evidence="2">
    <location>
        <position position="262"/>
    </location>
</feature>
<reference evidence="2 3" key="1">
    <citation type="journal article" date="2016" name="Front. Microbiol.">
        <title>Genome and transcriptome sequences reveal the specific parasitism of the nematophagous Purpureocillium lilacinum 36-1.</title>
        <authorList>
            <person name="Xie J."/>
            <person name="Li S."/>
            <person name="Mo C."/>
            <person name="Xiao X."/>
            <person name="Peng D."/>
            <person name="Wang G."/>
            <person name="Xiao Y."/>
        </authorList>
    </citation>
    <scope>NUCLEOTIDE SEQUENCE [LARGE SCALE GENOMIC DNA]</scope>
    <source>
        <strain evidence="2 3">36-1</strain>
    </source>
</reference>
<name>A0A2U3DNR2_PURLI</name>
<dbReference type="Pfam" id="PF09421">
    <property type="entry name" value="FRQ"/>
    <property type="match status" value="1"/>
</dbReference>
<organism evidence="2 3">
    <name type="scientific">Purpureocillium lilacinum</name>
    <name type="common">Paecilomyces lilacinus</name>
    <dbReference type="NCBI Taxonomy" id="33203"/>
    <lineage>
        <taxon>Eukaryota</taxon>
        <taxon>Fungi</taxon>
        <taxon>Dikarya</taxon>
        <taxon>Ascomycota</taxon>
        <taxon>Pezizomycotina</taxon>
        <taxon>Sordariomycetes</taxon>
        <taxon>Hypocreomycetidae</taxon>
        <taxon>Hypocreales</taxon>
        <taxon>Ophiocordycipitaceae</taxon>
        <taxon>Purpureocillium</taxon>
    </lineage>
</organism>
<dbReference type="InterPro" id="IPR018554">
    <property type="entry name" value="FRQ"/>
</dbReference>